<dbReference type="EMBL" id="FLQV01000832">
    <property type="protein sequence ID" value="SBS98383.1"/>
    <property type="molecule type" value="Genomic_DNA"/>
</dbReference>
<reference evidence="3 4" key="1">
    <citation type="submission" date="2016-05" db="EMBL/GenBank/DDBJ databases">
        <authorList>
            <person name="Naeem Raeece"/>
        </authorList>
    </citation>
    <scope>NUCLEOTIDE SEQUENCE [LARGE SCALE GENOMIC DNA]</scope>
</reference>
<organism evidence="2 3">
    <name type="scientific">Plasmodium ovale curtisi</name>
    <dbReference type="NCBI Taxonomy" id="864141"/>
    <lineage>
        <taxon>Eukaryota</taxon>
        <taxon>Sar</taxon>
        <taxon>Alveolata</taxon>
        <taxon>Apicomplexa</taxon>
        <taxon>Aconoidasida</taxon>
        <taxon>Haemosporida</taxon>
        <taxon>Plasmodiidae</taxon>
        <taxon>Plasmodium</taxon>
        <taxon>Plasmodium (Plasmodium)</taxon>
    </lineage>
</organism>
<name>A0A1A8X3P9_PLAOA</name>
<evidence type="ECO:0000313" key="3">
    <source>
        <dbReference type="Proteomes" id="UP000078546"/>
    </source>
</evidence>
<protein>
    <submittedName>
        <fullName evidence="2">Uncharacterized protein</fullName>
    </submittedName>
</protein>
<accession>A0A1A8X3P9</accession>
<evidence type="ECO:0000313" key="4">
    <source>
        <dbReference type="Proteomes" id="UP000078560"/>
    </source>
</evidence>
<dbReference type="EMBL" id="FLQU01000640">
    <property type="protein sequence ID" value="SBS88594.1"/>
    <property type="molecule type" value="Genomic_DNA"/>
</dbReference>
<reference evidence="2" key="2">
    <citation type="submission" date="2016-05" db="EMBL/GenBank/DDBJ databases">
        <authorList>
            <person name="Lavstsen T."/>
            <person name="Jespersen J.S."/>
        </authorList>
    </citation>
    <scope>NUCLEOTIDE SEQUENCE [LARGE SCALE GENOMIC DNA]</scope>
</reference>
<evidence type="ECO:0000313" key="2">
    <source>
        <dbReference type="EMBL" id="SBS98383.1"/>
    </source>
</evidence>
<evidence type="ECO:0000313" key="1">
    <source>
        <dbReference type="EMBL" id="SBS88594.1"/>
    </source>
</evidence>
<gene>
    <name evidence="2" type="ORF">POVCU1_045730</name>
    <name evidence="1" type="ORF">POVCU2_0049370</name>
</gene>
<dbReference type="AlphaFoldDB" id="A0A1A8X3P9"/>
<dbReference type="Proteomes" id="UP000078546">
    <property type="component" value="Unassembled WGS sequence"/>
</dbReference>
<proteinExistence type="predicted"/>
<dbReference type="Proteomes" id="UP000078560">
    <property type="component" value="Unassembled WGS sequence"/>
</dbReference>
<sequence>MKRKKENARKTYAREENARKAYARKAYVRKVNARKANARKSVEQPTSSSMQDACKVVKMGNEAKLSILLKPVCIWLRLRAREDRLKKSYCYMCWLSWEKISLLGVIGMRSNRGSEDE</sequence>